<dbReference type="Pfam" id="PF08881">
    <property type="entry name" value="CVNH"/>
    <property type="match status" value="1"/>
</dbReference>
<accession>A0AAI8VKY0</accession>
<protein>
    <submittedName>
        <fullName evidence="3">Uu.00g006320.m01.CDS01</fullName>
    </submittedName>
</protein>
<dbReference type="Proteomes" id="UP001295740">
    <property type="component" value="Unassembled WGS sequence"/>
</dbReference>
<feature type="chain" id="PRO_5042496182" evidence="1">
    <location>
        <begin position="21"/>
        <end position="149"/>
    </location>
</feature>
<keyword evidence="4" id="KW-1185">Reference proteome</keyword>
<feature type="signal peptide" evidence="1">
    <location>
        <begin position="1"/>
        <end position="20"/>
    </location>
</feature>
<keyword evidence="1" id="KW-0732">Signal</keyword>
<dbReference type="Gene3D" id="2.30.60.10">
    <property type="entry name" value="Cyanovirin-N"/>
    <property type="match status" value="1"/>
</dbReference>
<sequence>MHLATNIAVALVALVTTAQAAWRMACGKGGNAQFHIIHDRPYLSTLCSMTPDDDHKQMCTMLDLGGCYQNSNGHLLATINGRFEHSCQHCHLTGVNKTIFACDCQMFGKNAPWQYTEIETEDLIENQAGFLTCWNAGHQKCPGMPDVQV</sequence>
<dbReference type="AlphaFoldDB" id="A0AAI8VKY0"/>
<dbReference type="InterPro" id="IPR036673">
    <property type="entry name" value="Cyanovirin-N_sf"/>
</dbReference>
<reference evidence="3" key="1">
    <citation type="submission" date="2023-10" db="EMBL/GenBank/DDBJ databases">
        <authorList>
            <person name="Hackl T."/>
        </authorList>
    </citation>
    <scope>NUCLEOTIDE SEQUENCE</scope>
</reference>
<dbReference type="InterPro" id="IPR011058">
    <property type="entry name" value="Cyanovirin-N"/>
</dbReference>
<evidence type="ECO:0000259" key="2">
    <source>
        <dbReference type="Pfam" id="PF08881"/>
    </source>
</evidence>
<proteinExistence type="predicted"/>
<evidence type="ECO:0000313" key="4">
    <source>
        <dbReference type="Proteomes" id="UP001295740"/>
    </source>
</evidence>
<comment type="caution">
    <text evidence="3">The sequence shown here is derived from an EMBL/GenBank/DDBJ whole genome shotgun (WGS) entry which is preliminary data.</text>
</comment>
<name>A0AAI8VKY0_9PEZI</name>
<organism evidence="3 4">
    <name type="scientific">Anthostomella pinea</name>
    <dbReference type="NCBI Taxonomy" id="933095"/>
    <lineage>
        <taxon>Eukaryota</taxon>
        <taxon>Fungi</taxon>
        <taxon>Dikarya</taxon>
        <taxon>Ascomycota</taxon>
        <taxon>Pezizomycotina</taxon>
        <taxon>Sordariomycetes</taxon>
        <taxon>Xylariomycetidae</taxon>
        <taxon>Xylariales</taxon>
        <taxon>Xylariaceae</taxon>
        <taxon>Anthostomella</taxon>
    </lineage>
</organism>
<dbReference type="SUPFAM" id="SSF51322">
    <property type="entry name" value="Cyanovirin-N"/>
    <property type="match status" value="1"/>
</dbReference>
<feature type="domain" description="Cyanovirin-N" evidence="2">
    <location>
        <begin position="42"/>
        <end position="131"/>
    </location>
</feature>
<dbReference type="EMBL" id="CAUWAG010000008">
    <property type="protein sequence ID" value="CAJ2506502.1"/>
    <property type="molecule type" value="Genomic_DNA"/>
</dbReference>
<gene>
    <name evidence="3" type="ORF">KHLLAP_LOCUS6970</name>
</gene>
<evidence type="ECO:0000256" key="1">
    <source>
        <dbReference type="SAM" id="SignalP"/>
    </source>
</evidence>
<evidence type="ECO:0000313" key="3">
    <source>
        <dbReference type="EMBL" id="CAJ2506502.1"/>
    </source>
</evidence>